<evidence type="ECO:0000313" key="3">
    <source>
        <dbReference type="Proteomes" id="UP000184245"/>
    </source>
</evidence>
<dbReference type="InterPro" id="IPR053194">
    <property type="entry name" value="tRNA_methyltr_O"/>
</dbReference>
<dbReference type="PANTHER" id="PTHR39418">
    <property type="entry name" value="DEHYDROGENASE-RELATED"/>
    <property type="match status" value="1"/>
</dbReference>
<accession>A0A1M4UZH7</accession>
<evidence type="ECO:0000259" key="1">
    <source>
        <dbReference type="Pfam" id="PF02663"/>
    </source>
</evidence>
<protein>
    <submittedName>
        <fullName evidence="2">Formylmethanofuran dehydrogenase subunit E</fullName>
    </submittedName>
</protein>
<dbReference type="AlphaFoldDB" id="A0A1M4UZH7"/>
<gene>
    <name evidence="2" type="ORF">SAMN02745158_01053</name>
</gene>
<dbReference type="Gene3D" id="3.30.1330.130">
    <property type="match status" value="1"/>
</dbReference>
<dbReference type="PANTHER" id="PTHR39418:SF1">
    <property type="entry name" value="DEHYDROGENASE"/>
    <property type="match status" value="1"/>
</dbReference>
<evidence type="ECO:0000313" key="2">
    <source>
        <dbReference type="EMBL" id="SHE62151.1"/>
    </source>
</evidence>
<dbReference type="InterPro" id="IPR026328">
    <property type="entry name" value="FmdE"/>
</dbReference>
<keyword evidence="3" id="KW-1185">Reference proteome</keyword>
<organism evidence="2 3">
    <name type="scientific">Lactonifactor longoviformis DSM 17459</name>
    <dbReference type="NCBI Taxonomy" id="1122155"/>
    <lineage>
        <taxon>Bacteria</taxon>
        <taxon>Bacillati</taxon>
        <taxon>Bacillota</taxon>
        <taxon>Clostridia</taxon>
        <taxon>Eubacteriales</taxon>
        <taxon>Clostridiaceae</taxon>
        <taxon>Lactonifactor</taxon>
    </lineage>
</organism>
<dbReference type="Pfam" id="PF02663">
    <property type="entry name" value="FmdE"/>
    <property type="match status" value="1"/>
</dbReference>
<dbReference type="SUPFAM" id="SSF143555">
    <property type="entry name" value="FwdE-like"/>
    <property type="match status" value="1"/>
</dbReference>
<dbReference type="PIRSF" id="PIRSF006578">
    <property type="entry name" value="FwdE"/>
    <property type="match status" value="1"/>
</dbReference>
<feature type="domain" description="Formylmethanofuran dehydrogenase subunit E" evidence="1">
    <location>
        <begin position="14"/>
        <end position="117"/>
    </location>
</feature>
<dbReference type="InterPro" id="IPR003814">
    <property type="entry name" value="FmdEsu_dom"/>
</dbReference>
<sequence length="176" mass="19890">MKDRETLWKECAAFHGHECGGLAIGYQAALYAAELLELGFSEDEEVVCVTENDSCGVDAIQVILGCSVGKGNLLFRLRGKQAYSFYNRSAGTAVRLVLKTNRGKRGGDWEKTVKNVSPKELFDVKEVKMQLPERAMIFQSYECEVCHENTAESMLRIEKGRYVCLDCWHTYDRFGL</sequence>
<dbReference type="STRING" id="1122155.SAMN02745158_01053"/>
<dbReference type="EMBL" id="FQVI01000003">
    <property type="protein sequence ID" value="SHE62151.1"/>
    <property type="molecule type" value="Genomic_DNA"/>
</dbReference>
<dbReference type="Proteomes" id="UP000184245">
    <property type="component" value="Unassembled WGS sequence"/>
</dbReference>
<proteinExistence type="predicted"/>
<reference evidence="2 3" key="1">
    <citation type="submission" date="2016-11" db="EMBL/GenBank/DDBJ databases">
        <authorList>
            <person name="Jaros S."/>
            <person name="Januszkiewicz K."/>
            <person name="Wedrychowicz H."/>
        </authorList>
    </citation>
    <scope>NUCLEOTIDE SEQUENCE [LARGE SCALE GENOMIC DNA]</scope>
    <source>
        <strain evidence="2 3">DSM 17459</strain>
    </source>
</reference>
<name>A0A1M4UZH7_9CLOT</name>
<dbReference type="RefSeq" id="WP_072849591.1">
    <property type="nucleotide sequence ID" value="NZ_FQVI01000003.1"/>
</dbReference>
<dbReference type="OrthoDB" id="9804309at2"/>